<keyword evidence="2" id="KW-1185">Reference proteome</keyword>
<sequence>MAEHGRQAARSAVEVGLTSEQDSVVEHVVGALAEGGPGLLVNLVGPVGSGKSVVLAAVRRAVGAQALCLDEPASVPESGPVVLASRSAWPDWPGPVRTVALQPWPDQRIRQLAHSVAGSQVDLVVRLSGGVPLVARLLCRASRGSATEVPGALADEVLRGVLGHEPDEALSTLAVVGHADEELLVELAPAGADWFAAASRSHLVRPTVHGLAVREPFRTLLDLRQAWRRPVARRNALAAAVARNRLLSELAADEPVRQALRGHALFLGDDPVVREALFPAVPPLPVVPARPQDGAEIGRLVRQVHRGGAAGGHGVDELGADLLRGWLANGLEGLHLVWDGGRVVGLHAALPPSRPFTGVVVCEDGHRAARAALLRHLHAVDLPLERVAVDVPWPELRVLAERLGGVRPGPGAEAAPGELPDELRWCLAQVRDALEHLDEPQRLAGNPLLASPVLPDSGALRSWLCAAVDELAGTADPQLSQAGLILDQYYRRRRRNHVGIAQQLHLSRATYFRRLNQGLSWLAERGLRQLRTSTTLCEAG</sequence>
<gene>
    <name evidence="1" type="ORF">JOF53_006410</name>
</gene>
<dbReference type="RefSeq" id="WP_209707436.1">
    <property type="nucleotide sequence ID" value="NZ_JAGIOO010000001.1"/>
</dbReference>
<comment type="caution">
    <text evidence="1">The sequence shown here is derived from an EMBL/GenBank/DDBJ whole genome shotgun (WGS) entry which is preliminary data.</text>
</comment>
<dbReference type="Proteomes" id="UP001519363">
    <property type="component" value="Unassembled WGS sequence"/>
</dbReference>
<reference evidence="1 2" key="1">
    <citation type="submission" date="2021-03" db="EMBL/GenBank/DDBJ databases">
        <title>Sequencing the genomes of 1000 actinobacteria strains.</title>
        <authorList>
            <person name="Klenk H.-P."/>
        </authorList>
    </citation>
    <scope>NUCLEOTIDE SEQUENCE [LARGE SCALE GENOMIC DNA]</scope>
    <source>
        <strain evidence="1 2">DSM 44580</strain>
    </source>
</reference>
<protein>
    <submittedName>
        <fullName evidence="1">Uncharacterized protein</fullName>
    </submittedName>
</protein>
<evidence type="ECO:0000313" key="1">
    <source>
        <dbReference type="EMBL" id="MBP2477538.1"/>
    </source>
</evidence>
<evidence type="ECO:0000313" key="2">
    <source>
        <dbReference type="Proteomes" id="UP001519363"/>
    </source>
</evidence>
<proteinExistence type="predicted"/>
<name>A0ABS5ALV1_9PSEU</name>
<dbReference type="EMBL" id="JAGIOO010000001">
    <property type="protein sequence ID" value="MBP2477538.1"/>
    <property type="molecule type" value="Genomic_DNA"/>
</dbReference>
<accession>A0ABS5ALV1</accession>
<organism evidence="1 2">
    <name type="scientific">Crossiella equi</name>
    <dbReference type="NCBI Taxonomy" id="130796"/>
    <lineage>
        <taxon>Bacteria</taxon>
        <taxon>Bacillati</taxon>
        <taxon>Actinomycetota</taxon>
        <taxon>Actinomycetes</taxon>
        <taxon>Pseudonocardiales</taxon>
        <taxon>Pseudonocardiaceae</taxon>
        <taxon>Crossiella</taxon>
    </lineage>
</organism>